<keyword evidence="1" id="KW-0472">Membrane</keyword>
<gene>
    <name evidence="2" type="ORF">E6C64_11960</name>
</gene>
<accession>A0A4S4FHD4</accession>
<name>A0A4S4FHD4_9MICO</name>
<protein>
    <submittedName>
        <fullName evidence="2">Uncharacterized protein</fullName>
    </submittedName>
</protein>
<feature type="transmembrane region" description="Helical" evidence="1">
    <location>
        <begin position="131"/>
        <end position="148"/>
    </location>
</feature>
<feature type="transmembrane region" description="Helical" evidence="1">
    <location>
        <begin position="48"/>
        <end position="67"/>
    </location>
</feature>
<keyword evidence="1" id="KW-1133">Transmembrane helix</keyword>
<dbReference type="EMBL" id="SSSM01000005">
    <property type="protein sequence ID" value="THG29418.1"/>
    <property type="molecule type" value="Genomic_DNA"/>
</dbReference>
<dbReference type="AlphaFoldDB" id="A0A4S4FHD4"/>
<evidence type="ECO:0000256" key="1">
    <source>
        <dbReference type="SAM" id="Phobius"/>
    </source>
</evidence>
<dbReference type="Proteomes" id="UP000309133">
    <property type="component" value="Unassembled WGS sequence"/>
</dbReference>
<comment type="caution">
    <text evidence="2">The sequence shown here is derived from an EMBL/GenBank/DDBJ whole genome shotgun (WGS) entry which is preliminary data.</text>
</comment>
<reference evidence="2 3" key="1">
    <citation type="submission" date="2019-04" db="EMBL/GenBank/DDBJ databases">
        <authorList>
            <person name="Jiang L."/>
        </authorList>
    </citation>
    <scope>NUCLEOTIDE SEQUENCE [LARGE SCALE GENOMIC DNA]</scope>
    <source>
        <strain evidence="2 3">YIM 131853</strain>
    </source>
</reference>
<proteinExistence type="predicted"/>
<sequence>MSIPERTVQVLSPVSGVVAHRIAIGGGVLGVAAAVVLTFQGIDQIHSFPLAMLGLVAITASAVYFGIAASPFRAPFTRLDHAVVASLGLGAVALNAGSQLGTNTIIRDDWGPPALALVLLGVGIFRPTIELIVCSAISCTVIASIAVLESSSFTSRLPLVTYALVAITPVLAMGVSTAVLSSAFFRAYERYAAIGADGPELRAAVEATVRERRLEALGDEVLPFLTSVVESGVLTERDSLRARRLASELRAVTVAQLDESWIDELGIEVHDPSRSAERMSGEQRSAIRGLVQTAVDPDVAARASMRLTDHDRAIVGTLVLERRDGERLDRGELAPYIAMVRTFFPTVRTEVRGGTLRVIFAYDA</sequence>
<feature type="transmembrane region" description="Helical" evidence="1">
    <location>
        <begin position="21"/>
        <end position="42"/>
    </location>
</feature>
<keyword evidence="3" id="KW-1185">Reference proteome</keyword>
<organism evidence="2 3">
    <name type="scientific">Naasia lichenicola</name>
    <dbReference type="NCBI Taxonomy" id="2565933"/>
    <lineage>
        <taxon>Bacteria</taxon>
        <taxon>Bacillati</taxon>
        <taxon>Actinomycetota</taxon>
        <taxon>Actinomycetes</taxon>
        <taxon>Micrococcales</taxon>
        <taxon>Microbacteriaceae</taxon>
        <taxon>Naasia</taxon>
    </lineage>
</organism>
<feature type="transmembrane region" description="Helical" evidence="1">
    <location>
        <begin position="160"/>
        <end position="185"/>
    </location>
</feature>
<dbReference type="OrthoDB" id="5124052at2"/>
<dbReference type="RefSeq" id="WP_136427748.1">
    <property type="nucleotide sequence ID" value="NZ_SSSM01000005.1"/>
</dbReference>
<evidence type="ECO:0000313" key="2">
    <source>
        <dbReference type="EMBL" id="THG29418.1"/>
    </source>
</evidence>
<evidence type="ECO:0000313" key="3">
    <source>
        <dbReference type="Proteomes" id="UP000309133"/>
    </source>
</evidence>
<keyword evidence="1" id="KW-0812">Transmembrane</keyword>